<proteinExistence type="inferred from homology"/>
<dbReference type="Pfam" id="PF00126">
    <property type="entry name" value="HTH_1"/>
    <property type="match status" value="1"/>
</dbReference>
<dbReference type="AlphaFoldDB" id="B5I4V0"/>
<name>B5I4V0_STRX2</name>
<dbReference type="GO" id="GO:0003677">
    <property type="term" value="F:DNA binding"/>
    <property type="evidence" value="ECO:0007669"/>
    <property type="project" value="UniProtKB-KW"/>
</dbReference>
<dbReference type="SUPFAM" id="SSF53850">
    <property type="entry name" value="Periplasmic binding protein-like II"/>
    <property type="match status" value="1"/>
</dbReference>
<evidence type="ECO:0000256" key="2">
    <source>
        <dbReference type="ARBA" id="ARBA00023015"/>
    </source>
</evidence>
<dbReference type="Proteomes" id="UP000002785">
    <property type="component" value="Chromosome"/>
</dbReference>
<dbReference type="PRINTS" id="PR00039">
    <property type="entry name" value="HTHLYSR"/>
</dbReference>
<dbReference type="CDD" id="cd08414">
    <property type="entry name" value="PBP2_LTTR_aromatics_like"/>
    <property type="match status" value="1"/>
</dbReference>
<sequence length="316" mass="34618">MQAHAVSPSVGVRLQPAGAPAAPSKTSFGDGDTLEASPREGTAMDLDLRKVRYFVAVAELLHFGRAAERLHIAQPVLSRQIKALEKDLDAVLFQRDSHGVTLTTAGRQLLDDARYLLAAADGTRRRVHRAAHGPHRLVVGFRAGIVLSHALRAFCAARPDVAVEARRVEWDDQEDLVLDGTVDLAYVRPPVRERGLELLPLFTESRVAMLPADHRLAGKQELLLADLADEPRLRYADPGPDDVPIRTIEEKFERVVAGQGITLVPESVAQQYSRPDITYVPVLDAEPDQVLLAWEASRRSPLVAAFVEALAEEPQG</sequence>
<keyword evidence="4" id="KW-0804">Transcription</keyword>
<keyword evidence="8" id="KW-1185">Reference proteome</keyword>
<evidence type="ECO:0000313" key="8">
    <source>
        <dbReference type="Proteomes" id="UP000002785"/>
    </source>
</evidence>
<dbReference type="PANTHER" id="PTHR30346">
    <property type="entry name" value="TRANSCRIPTIONAL DUAL REGULATOR HCAR-RELATED"/>
    <property type="match status" value="1"/>
</dbReference>
<accession>B5I4V0</accession>
<evidence type="ECO:0000256" key="5">
    <source>
        <dbReference type="SAM" id="MobiDB-lite"/>
    </source>
</evidence>
<feature type="region of interest" description="Disordered" evidence="5">
    <location>
        <begin position="1"/>
        <end position="39"/>
    </location>
</feature>
<dbReference type="EMBL" id="CM000951">
    <property type="protein sequence ID" value="EDY60104.1"/>
    <property type="molecule type" value="Genomic_DNA"/>
</dbReference>
<comment type="similarity">
    <text evidence="1">Belongs to the LysR transcriptional regulatory family.</text>
</comment>
<protein>
    <submittedName>
        <fullName evidence="7">Transcriptional regulator</fullName>
    </submittedName>
</protein>
<dbReference type="GO" id="GO:0003700">
    <property type="term" value="F:DNA-binding transcription factor activity"/>
    <property type="evidence" value="ECO:0007669"/>
    <property type="project" value="InterPro"/>
</dbReference>
<gene>
    <name evidence="7" type="ORF">SSEG_06685</name>
</gene>
<dbReference type="InterPro" id="IPR036390">
    <property type="entry name" value="WH_DNA-bd_sf"/>
</dbReference>
<keyword evidence="2" id="KW-0805">Transcription regulation</keyword>
<evidence type="ECO:0000256" key="3">
    <source>
        <dbReference type="ARBA" id="ARBA00023125"/>
    </source>
</evidence>
<dbReference type="InterPro" id="IPR005119">
    <property type="entry name" value="LysR_subst-bd"/>
</dbReference>
<keyword evidence="3" id="KW-0238">DNA-binding</keyword>
<dbReference type="Gene3D" id="3.40.190.10">
    <property type="entry name" value="Periplasmic binding protein-like II"/>
    <property type="match status" value="2"/>
</dbReference>
<dbReference type="Gene3D" id="3.40.190.290">
    <property type="match status" value="1"/>
</dbReference>
<dbReference type="GO" id="GO:0032993">
    <property type="term" value="C:protein-DNA complex"/>
    <property type="evidence" value="ECO:0007669"/>
    <property type="project" value="TreeGrafter"/>
</dbReference>
<feature type="domain" description="HTH lysR-type" evidence="6">
    <location>
        <begin position="46"/>
        <end position="103"/>
    </location>
</feature>
<dbReference type="SUPFAM" id="SSF46785">
    <property type="entry name" value="Winged helix' DNA-binding domain"/>
    <property type="match status" value="1"/>
</dbReference>
<dbReference type="FunFam" id="1.10.10.10:FF:000001">
    <property type="entry name" value="LysR family transcriptional regulator"/>
    <property type="match status" value="1"/>
</dbReference>
<dbReference type="Gene3D" id="1.10.10.10">
    <property type="entry name" value="Winged helix-like DNA-binding domain superfamily/Winged helix DNA-binding domain"/>
    <property type="match status" value="1"/>
</dbReference>
<dbReference type="HOGENOM" id="CLU_039613_6_4_11"/>
<evidence type="ECO:0000313" key="7">
    <source>
        <dbReference type="EMBL" id="EDY60104.1"/>
    </source>
</evidence>
<evidence type="ECO:0000256" key="1">
    <source>
        <dbReference type="ARBA" id="ARBA00009437"/>
    </source>
</evidence>
<evidence type="ECO:0000256" key="4">
    <source>
        <dbReference type="ARBA" id="ARBA00023163"/>
    </source>
</evidence>
<evidence type="ECO:0000259" key="6">
    <source>
        <dbReference type="PROSITE" id="PS50931"/>
    </source>
</evidence>
<dbReference type="Pfam" id="PF03466">
    <property type="entry name" value="LysR_substrate"/>
    <property type="match status" value="2"/>
</dbReference>
<dbReference type="eggNOG" id="COG0583">
    <property type="taxonomic scope" value="Bacteria"/>
</dbReference>
<reference evidence="7" key="1">
    <citation type="submission" date="2009-10" db="EMBL/GenBank/DDBJ databases">
        <title>The genome sequence of Streptomyces sviceus strain ATCC 29083.</title>
        <authorList>
            <consortium name="The Broad Institute Genome Sequencing Platform"/>
            <consortium name="Broad Institute Microbial Sequencing Center"/>
            <person name="Fischbach M."/>
            <person name="Godfrey P."/>
            <person name="Ward D."/>
            <person name="Young S."/>
            <person name="Zeng Q."/>
            <person name="Koehrsen M."/>
            <person name="Alvarado L."/>
            <person name="Berlin A.M."/>
            <person name="Bochicchio J."/>
            <person name="Borenstein D."/>
            <person name="Chapman S.B."/>
            <person name="Chen Z."/>
            <person name="Engels R."/>
            <person name="Freedman E."/>
            <person name="Gellesch M."/>
            <person name="Goldberg J."/>
            <person name="Griggs A."/>
            <person name="Gujja S."/>
            <person name="Heilman E.R."/>
            <person name="Heiman D.I."/>
            <person name="Hepburn T.A."/>
            <person name="Howarth C."/>
            <person name="Jen D."/>
            <person name="Larson L."/>
            <person name="Lewis B."/>
            <person name="Mehta T."/>
            <person name="Park D."/>
            <person name="Pearson M."/>
            <person name="Richards J."/>
            <person name="Roberts A."/>
            <person name="Saif S."/>
            <person name="Shea T.D."/>
            <person name="Shenoy N."/>
            <person name="Sisk P."/>
            <person name="Stolte C."/>
            <person name="Sykes S.N."/>
            <person name="Thomson T."/>
            <person name="Walk T."/>
            <person name="White J."/>
            <person name="Yandava C."/>
            <person name="Straight P."/>
            <person name="Clardy J."/>
            <person name="Hung D."/>
            <person name="Kolter R."/>
            <person name="Mekalanos J."/>
            <person name="Walker S."/>
            <person name="Walsh C.T."/>
            <person name="Wieland-Brown L.C."/>
            <person name="Haas B."/>
            <person name="Nusbaum C."/>
            <person name="Birren B."/>
        </authorList>
    </citation>
    <scope>NUCLEOTIDE SEQUENCE [LARGE SCALE GENOMIC DNA]</scope>
    <source>
        <strain evidence="7">ATCC 29083</strain>
    </source>
</reference>
<dbReference type="PANTHER" id="PTHR30346:SF0">
    <property type="entry name" value="HCA OPERON TRANSCRIPTIONAL ACTIVATOR HCAR"/>
    <property type="match status" value="1"/>
</dbReference>
<dbReference type="InterPro" id="IPR000847">
    <property type="entry name" value="LysR_HTH_N"/>
</dbReference>
<dbReference type="PROSITE" id="PS50931">
    <property type="entry name" value="HTH_LYSR"/>
    <property type="match status" value="1"/>
</dbReference>
<organism evidence="7 8">
    <name type="scientific">Streptomyces sviceus (strain ATCC 29083 / DSM 924 / JCM 4929 / NBRC 13980 / NCIMB 11184 / NRRL 5439 / UC 5370)</name>
    <dbReference type="NCBI Taxonomy" id="463191"/>
    <lineage>
        <taxon>Bacteria</taxon>
        <taxon>Bacillati</taxon>
        <taxon>Actinomycetota</taxon>
        <taxon>Actinomycetes</taxon>
        <taxon>Kitasatosporales</taxon>
        <taxon>Streptomycetaceae</taxon>
        <taxon>Streptomyces</taxon>
    </lineage>
</organism>
<dbReference type="InterPro" id="IPR036388">
    <property type="entry name" value="WH-like_DNA-bd_sf"/>
</dbReference>